<gene>
    <name evidence="3" type="ORF">SISSUDRAFT_1067473</name>
</gene>
<keyword evidence="4" id="KW-1185">Reference proteome</keyword>
<evidence type="ECO:0000313" key="4">
    <source>
        <dbReference type="Proteomes" id="UP000076798"/>
    </source>
</evidence>
<reference evidence="3 4" key="1">
    <citation type="journal article" date="2016" name="Mol. Biol. Evol.">
        <title>Comparative Genomics of Early-Diverging Mushroom-Forming Fungi Provides Insights into the Origins of Lignocellulose Decay Capabilities.</title>
        <authorList>
            <person name="Nagy L.G."/>
            <person name="Riley R."/>
            <person name="Tritt A."/>
            <person name="Adam C."/>
            <person name="Daum C."/>
            <person name="Floudas D."/>
            <person name="Sun H."/>
            <person name="Yadav J.S."/>
            <person name="Pangilinan J."/>
            <person name="Larsson K.H."/>
            <person name="Matsuura K."/>
            <person name="Barry K."/>
            <person name="Labutti K."/>
            <person name="Kuo R."/>
            <person name="Ohm R.A."/>
            <person name="Bhattacharya S.S."/>
            <person name="Shirouzu T."/>
            <person name="Yoshinaga Y."/>
            <person name="Martin F.M."/>
            <person name="Grigoriev I.V."/>
            <person name="Hibbett D.S."/>
        </authorList>
    </citation>
    <scope>NUCLEOTIDE SEQUENCE [LARGE SCALE GENOMIC DNA]</scope>
    <source>
        <strain evidence="3 4">HHB10207 ss-3</strain>
    </source>
</reference>
<dbReference type="Pfam" id="PF17800">
    <property type="entry name" value="NPL"/>
    <property type="match status" value="1"/>
</dbReference>
<feature type="compositionally biased region" description="Polar residues" evidence="1">
    <location>
        <begin position="478"/>
        <end position="493"/>
    </location>
</feature>
<dbReference type="EMBL" id="KV428463">
    <property type="protein sequence ID" value="KZT31772.1"/>
    <property type="molecule type" value="Genomic_DNA"/>
</dbReference>
<feature type="domain" description="Nucleoplasmin-like" evidence="2">
    <location>
        <begin position="9"/>
        <end position="110"/>
    </location>
</feature>
<feature type="region of interest" description="Disordered" evidence="1">
    <location>
        <begin position="471"/>
        <end position="493"/>
    </location>
</feature>
<dbReference type="AlphaFoldDB" id="A0A165X2V8"/>
<evidence type="ECO:0000313" key="3">
    <source>
        <dbReference type="EMBL" id="KZT31772.1"/>
    </source>
</evidence>
<feature type="region of interest" description="Disordered" evidence="1">
    <location>
        <begin position="249"/>
        <end position="290"/>
    </location>
</feature>
<sequence length="532" mass="57227">MSDAPSLGFWSMRLEPNQPRTLRLAGDLRITLASLGPEITQPNSTTLLEVEHIDLDSIQETDEDLTGIFAAETRKTYLCGLSATSFQCYLNILLAADEEVTFTSKGPKQVLALLDTPRHETDSQGLSSQHLPVQKARAATETKDAACQTATRVTPSPHLSASPIIIPSTHDANVFGAERASQVHRTAEPTSPDLEDLPPSNPPLHSQTSYPLGAEKAADFTRESAEQAVTRLTNQVLHVIAESPHKEVLPAEATSPESAHLPPSDLLPDSNTPCLASAERTPERTPESADLVAQSTIRDLRVVTDVLPRAAAVEANSTASTSAKDVLVKAHHRHPAGFPWANIVRTEPVQDAPEKVAIENSTVQPVIISSVSTTPPHSTGSVEAVLETVMGEGLTQNPMEEDTMESSRLSNQLVTTPAIGCSPRRATPTIETTLADSVKEDSVDDVMEEETVERLTLLTQPPVLSVITTLTEGGGNSYDATSENPRSLGHSDTAQEVTVEEEHNGLVIRRLSDTVRMNTSIAKKLVPMDKPE</sequence>
<organism evidence="3 4">
    <name type="scientific">Sistotremastrum suecicum HHB10207 ss-3</name>
    <dbReference type="NCBI Taxonomy" id="1314776"/>
    <lineage>
        <taxon>Eukaryota</taxon>
        <taxon>Fungi</taxon>
        <taxon>Dikarya</taxon>
        <taxon>Basidiomycota</taxon>
        <taxon>Agaricomycotina</taxon>
        <taxon>Agaricomycetes</taxon>
        <taxon>Sistotremastrales</taxon>
        <taxon>Sistotremastraceae</taxon>
        <taxon>Sistotremastrum</taxon>
    </lineage>
</organism>
<name>A0A165X2V8_9AGAM</name>
<evidence type="ECO:0000259" key="2">
    <source>
        <dbReference type="Pfam" id="PF17800"/>
    </source>
</evidence>
<dbReference type="Gene3D" id="2.60.120.340">
    <property type="entry name" value="Nucleoplasmin core domain"/>
    <property type="match status" value="1"/>
</dbReference>
<evidence type="ECO:0000256" key="1">
    <source>
        <dbReference type="SAM" id="MobiDB-lite"/>
    </source>
</evidence>
<proteinExistence type="predicted"/>
<protein>
    <recommendedName>
        <fullName evidence="2">Nucleoplasmin-like domain-containing protein</fullName>
    </recommendedName>
</protein>
<dbReference type="InterPro" id="IPR041232">
    <property type="entry name" value="NPL"/>
</dbReference>
<accession>A0A165X2V8</accession>
<feature type="region of interest" description="Disordered" evidence="1">
    <location>
        <begin position="180"/>
        <end position="210"/>
    </location>
</feature>
<dbReference type="Proteomes" id="UP000076798">
    <property type="component" value="Unassembled WGS sequence"/>
</dbReference>